<proteinExistence type="predicted"/>
<evidence type="ECO:0000313" key="2">
    <source>
        <dbReference type="EMBL" id="OTP11059.1"/>
    </source>
</evidence>
<protein>
    <submittedName>
        <fullName evidence="2">Uncharacterized protein</fullName>
    </submittedName>
</protein>
<dbReference type="AlphaFoldDB" id="A0A242K072"/>
<accession>A0A242K072</accession>
<sequence length="169" mass="19077">MNGSVTEESSSDEQITITVDGTEESGEPLSKEADDEVLNEYIQNWKDQTSALVGPLHMEFDSIELITKYDTPSIRFYTSGEYLNKLQELQKHFVSRINYFSKTIGSESECRSALITETMDDGHLTKQAYVHALEFVDFVNVNISELDKVAAAYGDSGNFNYELFVSEDE</sequence>
<name>A0A242K072_9ENTE</name>
<dbReference type="RefSeq" id="WP_070828503.1">
    <property type="nucleotide sequence ID" value="NZ_NGMO01000002.1"/>
</dbReference>
<dbReference type="EMBL" id="NGMO01000002">
    <property type="protein sequence ID" value="OTP11059.1"/>
    <property type="molecule type" value="Genomic_DNA"/>
</dbReference>
<feature type="region of interest" description="Disordered" evidence="1">
    <location>
        <begin position="1"/>
        <end position="32"/>
    </location>
</feature>
<evidence type="ECO:0000313" key="3">
    <source>
        <dbReference type="Proteomes" id="UP000194933"/>
    </source>
</evidence>
<dbReference type="Proteomes" id="UP000194933">
    <property type="component" value="Unassembled WGS sequence"/>
</dbReference>
<organism evidence="2 3">
    <name type="scientific">Candidatus Enterococcus wittei</name>
    <dbReference type="NCBI Taxonomy" id="1987383"/>
    <lineage>
        <taxon>Bacteria</taxon>
        <taxon>Bacillati</taxon>
        <taxon>Bacillota</taxon>
        <taxon>Bacilli</taxon>
        <taxon>Lactobacillales</taxon>
        <taxon>Enterococcaceae</taxon>
        <taxon>Enterococcus</taxon>
    </lineage>
</organism>
<reference evidence="2 3" key="1">
    <citation type="submission" date="2017-05" db="EMBL/GenBank/DDBJ databases">
        <title>The Genome Sequence of Enterococcus sp. 10A9_DIV0425.</title>
        <authorList>
            <consortium name="The Broad Institute Genomics Platform"/>
            <consortium name="The Broad Institute Genomic Center for Infectious Diseases"/>
            <person name="Earl A."/>
            <person name="Manson A."/>
            <person name="Schwartman J."/>
            <person name="Gilmore M."/>
            <person name="Abouelleil A."/>
            <person name="Cao P."/>
            <person name="Chapman S."/>
            <person name="Cusick C."/>
            <person name="Shea T."/>
            <person name="Young S."/>
            <person name="Neafsey D."/>
            <person name="Nusbaum C."/>
            <person name="Birren B."/>
        </authorList>
    </citation>
    <scope>NUCLEOTIDE SEQUENCE [LARGE SCALE GENOMIC DNA]</scope>
    <source>
        <strain evidence="2 3">10A9_DIV0425</strain>
    </source>
</reference>
<keyword evidence="3" id="KW-1185">Reference proteome</keyword>
<comment type="caution">
    <text evidence="2">The sequence shown here is derived from an EMBL/GenBank/DDBJ whole genome shotgun (WGS) entry which is preliminary data.</text>
</comment>
<feature type="compositionally biased region" description="Polar residues" evidence="1">
    <location>
        <begin position="1"/>
        <end position="19"/>
    </location>
</feature>
<evidence type="ECO:0000256" key="1">
    <source>
        <dbReference type="SAM" id="MobiDB-lite"/>
    </source>
</evidence>
<gene>
    <name evidence="2" type="ORF">A5844_001193</name>
</gene>